<dbReference type="InterPro" id="IPR036322">
    <property type="entry name" value="WD40_repeat_dom_sf"/>
</dbReference>
<name>A0A401RUM8_CHIPU</name>
<evidence type="ECO:0000256" key="3">
    <source>
        <dbReference type="PROSITE-ProRule" id="PRU00221"/>
    </source>
</evidence>
<reference evidence="5 6" key="1">
    <citation type="journal article" date="2018" name="Nat. Ecol. Evol.">
        <title>Shark genomes provide insights into elasmobranch evolution and the origin of vertebrates.</title>
        <authorList>
            <person name="Hara Y"/>
            <person name="Yamaguchi K"/>
            <person name="Onimaru K"/>
            <person name="Kadota M"/>
            <person name="Koyanagi M"/>
            <person name="Keeley SD"/>
            <person name="Tatsumi K"/>
            <person name="Tanaka K"/>
            <person name="Motone F"/>
            <person name="Kageyama Y"/>
            <person name="Nozu R"/>
            <person name="Adachi N"/>
            <person name="Nishimura O"/>
            <person name="Nakagawa R"/>
            <person name="Tanegashima C"/>
            <person name="Kiyatake I"/>
            <person name="Matsumoto R"/>
            <person name="Murakumo K"/>
            <person name="Nishida K"/>
            <person name="Terakita A"/>
            <person name="Kuratani S"/>
            <person name="Sato K"/>
            <person name="Hyodo S Kuraku.S."/>
        </authorList>
    </citation>
    <scope>NUCLEOTIDE SEQUENCE [LARGE SCALE GENOMIC DNA]</scope>
</reference>
<keyword evidence="2" id="KW-0677">Repeat</keyword>
<feature type="repeat" description="WD" evidence="3">
    <location>
        <begin position="169"/>
        <end position="220"/>
    </location>
</feature>
<dbReference type="AlphaFoldDB" id="A0A401RUM8"/>
<dbReference type="Proteomes" id="UP000287033">
    <property type="component" value="Unassembled WGS sequence"/>
</dbReference>
<evidence type="ECO:0000313" key="6">
    <source>
        <dbReference type="Proteomes" id="UP000287033"/>
    </source>
</evidence>
<dbReference type="SMART" id="SM00320">
    <property type="entry name" value="WD40"/>
    <property type="match status" value="3"/>
</dbReference>
<keyword evidence="1 3" id="KW-0853">WD repeat</keyword>
<dbReference type="STRING" id="137246.A0A401RUM8"/>
<dbReference type="InterPro" id="IPR001810">
    <property type="entry name" value="F-box_dom"/>
</dbReference>
<protein>
    <recommendedName>
        <fullName evidence="4">F-box domain-containing protein</fullName>
    </recommendedName>
</protein>
<evidence type="ECO:0000256" key="2">
    <source>
        <dbReference type="ARBA" id="ARBA00022737"/>
    </source>
</evidence>
<dbReference type="EMBL" id="BEZZ01000003">
    <property type="protein sequence ID" value="GCC21848.1"/>
    <property type="molecule type" value="Genomic_DNA"/>
</dbReference>
<accession>A0A401RUM8</accession>
<dbReference type="InterPro" id="IPR001680">
    <property type="entry name" value="WD40_rpt"/>
</dbReference>
<evidence type="ECO:0000313" key="5">
    <source>
        <dbReference type="EMBL" id="GCC21848.1"/>
    </source>
</evidence>
<keyword evidence="6" id="KW-1185">Reference proteome</keyword>
<dbReference type="PROSITE" id="PS50082">
    <property type="entry name" value="WD_REPEATS_2"/>
    <property type="match status" value="1"/>
</dbReference>
<proteinExistence type="predicted"/>
<dbReference type="SUPFAM" id="SSF50978">
    <property type="entry name" value="WD40 repeat-like"/>
    <property type="match status" value="1"/>
</dbReference>
<evidence type="ECO:0000256" key="1">
    <source>
        <dbReference type="ARBA" id="ARBA00022574"/>
    </source>
</evidence>
<sequence>MHEIRRNPSMQFSSDELSTFAVTVRSLFLTRAALLSWTQTKRCHSGREEPGSRLSLAVCQEAAPVRSGDLPAMESDPEPVLTRDCLIYIFSYLEADDLRRVSQVNEAWNDAAETPWLWRRLCLERWIFCNISNVDSEINSWKKYYLHRSKTEQHMASGRSTADYNCTTFRGHSDSITGLQYLSNPDHQFDTGICKSLVCTASRDGTLRAWSVQEGKQLWSTPVQEEPLVKLITVPEKDLAITADSKGKIKVWNGQTGEELAAYDTSCTVGHLVTCKVDNQLYLTAGTRRGALITLTIPNLSQISHLSAVKDYQVDFLLVSPNQQWIVAGTEESNDIPAKKTKQKLEIQAKQVGNFSCKITGWNNNILVEGHGINTIILVHNTELKLFSIDGTHHASFRDHKETITGISVDPFRVVTASMDLSLRVYTWKRQANQCLNLESNYHLLGGSHLRSRGFKSVLCDYVSIVGAVQSKDGKDVLKAYNFNL</sequence>
<dbReference type="InterPro" id="IPR042627">
    <property type="entry name" value="FBXW2"/>
</dbReference>
<feature type="domain" description="F-box" evidence="4">
    <location>
        <begin position="84"/>
        <end position="123"/>
    </location>
</feature>
<dbReference type="Gene3D" id="1.20.1280.50">
    <property type="match status" value="1"/>
</dbReference>
<dbReference type="InterPro" id="IPR015943">
    <property type="entry name" value="WD40/YVTN_repeat-like_dom_sf"/>
</dbReference>
<dbReference type="Pfam" id="PF12937">
    <property type="entry name" value="F-box-like"/>
    <property type="match status" value="1"/>
</dbReference>
<dbReference type="PANTHER" id="PTHR44436">
    <property type="entry name" value="F-BOX/WD REPEAT-CONTAINING PROTEIN 2"/>
    <property type="match status" value="1"/>
</dbReference>
<dbReference type="Gene3D" id="2.130.10.10">
    <property type="entry name" value="YVTN repeat-like/Quinoprotein amine dehydrogenase"/>
    <property type="match status" value="1"/>
</dbReference>
<dbReference type="InterPro" id="IPR036047">
    <property type="entry name" value="F-box-like_dom_sf"/>
</dbReference>
<dbReference type="Pfam" id="PF00400">
    <property type="entry name" value="WD40"/>
    <property type="match status" value="1"/>
</dbReference>
<organism evidence="5 6">
    <name type="scientific">Chiloscyllium punctatum</name>
    <name type="common">Brownbanded bambooshark</name>
    <name type="synonym">Hemiscyllium punctatum</name>
    <dbReference type="NCBI Taxonomy" id="137246"/>
    <lineage>
        <taxon>Eukaryota</taxon>
        <taxon>Metazoa</taxon>
        <taxon>Chordata</taxon>
        <taxon>Craniata</taxon>
        <taxon>Vertebrata</taxon>
        <taxon>Chondrichthyes</taxon>
        <taxon>Elasmobranchii</taxon>
        <taxon>Galeomorphii</taxon>
        <taxon>Galeoidea</taxon>
        <taxon>Orectolobiformes</taxon>
        <taxon>Hemiscylliidae</taxon>
        <taxon>Chiloscyllium</taxon>
    </lineage>
</organism>
<evidence type="ECO:0000259" key="4">
    <source>
        <dbReference type="Pfam" id="PF12937"/>
    </source>
</evidence>
<gene>
    <name evidence="5" type="ORF">chiPu_0000232</name>
</gene>
<dbReference type="OMA" id="CSPDQQW"/>
<dbReference type="PANTHER" id="PTHR44436:SF1">
    <property type="entry name" value="F-BOX_WD REPEAT-CONTAINING PROTEIN 2"/>
    <property type="match status" value="1"/>
</dbReference>
<dbReference type="SUPFAM" id="SSF81383">
    <property type="entry name" value="F-box domain"/>
    <property type="match status" value="1"/>
</dbReference>
<comment type="caution">
    <text evidence="5">The sequence shown here is derived from an EMBL/GenBank/DDBJ whole genome shotgun (WGS) entry which is preliminary data.</text>
</comment>
<dbReference type="OrthoDB" id="63265at2759"/>